<dbReference type="InterPro" id="IPR011009">
    <property type="entry name" value="Kinase-like_dom_sf"/>
</dbReference>
<dbReference type="RefSeq" id="WP_004622235.1">
    <property type="nucleotide sequence ID" value="NZ_ACXX02000018.1"/>
</dbReference>
<reference evidence="2" key="1">
    <citation type="submission" date="2009-07" db="EMBL/GenBank/DDBJ databases">
        <authorList>
            <consortium name="US DOE Joint Genome Institute (JGI-PGF)"/>
            <person name="Lucas S."/>
            <person name="Copeland A."/>
            <person name="Lapidus A."/>
            <person name="Glavina del Rio T."/>
            <person name="Tice H."/>
            <person name="Bruce D."/>
            <person name="Goodwin L."/>
            <person name="Pitluck S."/>
            <person name="Larimer F."/>
            <person name="Land M.L."/>
            <person name="Mouttaki H."/>
            <person name="He Z."/>
            <person name="Zhou J."/>
            <person name="Hemme C.L."/>
        </authorList>
    </citation>
    <scope>NUCLEOTIDE SEQUENCE</scope>
    <source>
        <strain evidence="2">DSM 2782</strain>
    </source>
</reference>
<dbReference type="InterPro" id="IPR002575">
    <property type="entry name" value="Aminoglycoside_PTrfase"/>
</dbReference>
<dbReference type="PANTHER" id="PTHR41283">
    <property type="entry name" value="AMINOGLYCOSIDE PHOSPHOTRANSFERASE"/>
    <property type="match status" value="1"/>
</dbReference>
<evidence type="ECO:0000313" key="2">
    <source>
        <dbReference type="EMBL" id="EGD45963.1"/>
    </source>
</evidence>
<dbReference type="STRING" id="588581.Cpap_0567"/>
<proteinExistence type="predicted"/>
<dbReference type="Gene3D" id="3.90.1200.10">
    <property type="match status" value="1"/>
</dbReference>
<dbReference type="GO" id="GO:0016740">
    <property type="term" value="F:transferase activity"/>
    <property type="evidence" value="ECO:0007669"/>
    <property type="project" value="UniProtKB-KW"/>
</dbReference>
<name>F1TI28_9FIRM</name>
<organism evidence="2 3">
    <name type="scientific">Ruminiclostridium papyrosolvens DSM 2782</name>
    <dbReference type="NCBI Taxonomy" id="588581"/>
    <lineage>
        <taxon>Bacteria</taxon>
        <taxon>Bacillati</taxon>
        <taxon>Bacillota</taxon>
        <taxon>Clostridia</taxon>
        <taxon>Eubacteriales</taxon>
        <taxon>Oscillospiraceae</taxon>
        <taxon>Ruminiclostridium</taxon>
    </lineage>
</organism>
<protein>
    <submittedName>
        <fullName evidence="2">Aminoglycoside phosphotransferase</fullName>
    </submittedName>
</protein>
<evidence type="ECO:0000259" key="1">
    <source>
        <dbReference type="Pfam" id="PF01636"/>
    </source>
</evidence>
<dbReference type="Pfam" id="PF01636">
    <property type="entry name" value="APH"/>
    <property type="match status" value="1"/>
</dbReference>
<dbReference type="eggNOG" id="COG3173">
    <property type="taxonomic scope" value="Bacteria"/>
</dbReference>
<gene>
    <name evidence="2" type="ORF">Cpap_0567</name>
</gene>
<dbReference type="EMBL" id="ACXX02000018">
    <property type="protein sequence ID" value="EGD45963.1"/>
    <property type="molecule type" value="Genomic_DNA"/>
</dbReference>
<dbReference type="SUPFAM" id="SSF56112">
    <property type="entry name" value="Protein kinase-like (PK-like)"/>
    <property type="match status" value="1"/>
</dbReference>
<comment type="caution">
    <text evidence="2">The sequence shown here is derived from an EMBL/GenBank/DDBJ whole genome shotgun (WGS) entry which is preliminary data.</text>
</comment>
<evidence type="ECO:0000313" key="3">
    <source>
        <dbReference type="Proteomes" id="UP000003860"/>
    </source>
</evidence>
<keyword evidence="3" id="KW-1185">Reference proteome</keyword>
<feature type="domain" description="Aminoglycoside phosphotransferase" evidence="1">
    <location>
        <begin position="18"/>
        <end position="240"/>
    </location>
</feature>
<sequence length="304" mass="35447">MDYSLINDIPMHTNWSKVEPLNKGWSDDKKFYIEDNTGRKLLLRVSDYSKYEVKRLENEYMNKASSLGITMSKPLDFGVCSNGKSVYLLLTWVEGEDAETALPKISEREQYNLGLKAGQILQKIHTIPAAGNQEGWADRYKRKIEQKIRAYRDCSVKLDNDAEFIRFLEKNISCLNYRPQVYQHGDFHIGNLIVTKDNDIGVIDFNRSDFGDPWEEFNRCVFSCKVSVPFVLGQIHGYFDQRVPDMFFRLMALYIITDIISSIPWAIPFGEEDVKYMINNANEVYSYFNGLKTYVPIWYKDSFM</sequence>
<accession>F1TI28</accession>
<reference evidence="2" key="2">
    <citation type="submission" date="2011-01" db="EMBL/GenBank/DDBJ databases">
        <title>The Non-contiguous Finished genome of Clostridium papyrosolvens.</title>
        <authorList>
            <person name="Lucas S."/>
            <person name="Copeland A."/>
            <person name="Lapidus A."/>
            <person name="Cheng J.-F."/>
            <person name="Goodwin L."/>
            <person name="Pitluck S."/>
            <person name="Misra M."/>
            <person name="Chertkov O."/>
            <person name="Detter J.C."/>
            <person name="Han C."/>
            <person name="Tapia R."/>
            <person name="Land M."/>
            <person name="Hauser L."/>
            <person name="Kyrpides N."/>
            <person name="Ivanova N."/>
            <person name="Pagani I."/>
            <person name="Mouttaki H."/>
            <person name="He Z."/>
            <person name="Zhou J."/>
            <person name="Hemme C.L."/>
            <person name="Woyke T."/>
        </authorList>
    </citation>
    <scope>NUCLEOTIDE SEQUENCE [LARGE SCALE GENOMIC DNA]</scope>
    <source>
        <strain evidence="2">DSM 2782</strain>
    </source>
</reference>
<dbReference type="AlphaFoldDB" id="F1TI28"/>
<dbReference type="PANTHER" id="PTHR41283:SF1">
    <property type="entry name" value="AMINOGLYCOSIDE PHOSPHOTRANSFERASE DOMAIN-CONTAINING PROTEIN"/>
    <property type="match status" value="1"/>
</dbReference>
<dbReference type="Proteomes" id="UP000003860">
    <property type="component" value="Unassembled WGS sequence"/>
</dbReference>